<accession>A0A4Y6PQR7</accession>
<evidence type="ECO:0000313" key="3">
    <source>
        <dbReference type="Proteomes" id="UP000315995"/>
    </source>
</evidence>
<name>A0A4Y6PQR7_PERCE</name>
<protein>
    <recommendedName>
        <fullName evidence="4">DUF1565 domain-containing protein</fullName>
    </recommendedName>
</protein>
<feature type="region of interest" description="Disordered" evidence="1">
    <location>
        <begin position="1"/>
        <end position="20"/>
    </location>
</feature>
<dbReference type="EMBL" id="CP041186">
    <property type="protein sequence ID" value="QDG50674.1"/>
    <property type="molecule type" value="Genomic_DNA"/>
</dbReference>
<evidence type="ECO:0000256" key="1">
    <source>
        <dbReference type="SAM" id="MobiDB-lite"/>
    </source>
</evidence>
<feature type="compositionally biased region" description="Gly residues" evidence="1">
    <location>
        <begin position="450"/>
        <end position="459"/>
    </location>
</feature>
<sequence length="482" mass="46746">MHIEDGPDLPDRFGKDQNCDGIDGDASISVFVSEDGDDGNDGLTMQTPVRSIDKGLEIASTTDGRDHVLVTAGAYNEVVTLENGVSIFGGYQKGTWARTPNARGETRIAPGSDDYTDPNEMNYRAVIADGISEVTVLDGVTVEGYDADGNGNPGASTYAVWVKDSERLALRFATIRAGNAADGVHGASGVEGADRTCSASGGTGGQQNTDSLSCPNPGLAESGTDGSAGSSPANGGGGGQGGTHYCVNDLTGCNAGDGATGVDGQRGADGTLGTFGSSWGEINGAYWQQTQRNEPTDGENGTGGGGGGAGGDCAYLGGTARGGAGGNGGNGGCGGQAGQNGQAGGASFGVFVTDSTITLRDVTVDLGAGGAGGRGGDGGAGAPEDNSTRTTGENSLDAGMGGNGGRGGAGGDGGAGAGGCGGPAIGVAFLNSTVNGLTNDTTIDESTGQAGQGGQGGQTANGTQAPGDCDGSVDDTKDYATL</sequence>
<feature type="compositionally biased region" description="Basic and acidic residues" evidence="1">
    <location>
        <begin position="1"/>
        <end position="18"/>
    </location>
</feature>
<dbReference type="AlphaFoldDB" id="A0A4Y6PQR7"/>
<keyword evidence="3" id="KW-1185">Reference proteome</keyword>
<dbReference type="OrthoDB" id="5526773at2"/>
<feature type="region of interest" description="Disordered" evidence="1">
    <location>
        <begin position="369"/>
        <end position="407"/>
    </location>
</feature>
<accession>A0A5B8Y1S9</accession>
<evidence type="ECO:0008006" key="4">
    <source>
        <dbReference type="Google" id="ProtNLM"/>
    </source>
</evidence>
<proteinExistence type="predicted"/>
<feature type="compositionally biased region" description="Gly residues" evidence="1">
    <location>
        <begin position="369"/>
        <end position="381"/>
    </location>
</feature>
<gene>
    <name evidence="2" type="ORF">FIV42_08010</name>
</gene>
<feature type="region of interest" description="Disordered" evidence="1">
    <location>
        <begin position="440"/>
        <end position="482"/>
    </location>
</feature>
<reference evidence="2 3" key="1">
    <citation type="submission" date="2019-06" db="EMBL/GenBank/DDBJ databases">
        <title>Persicimonas caeni gen. nov., sp. nov., a predatory bacterium isolated from solar saltern.</title>
        <authorList>
            <person name="Wang S."/>
        </authorList>
    </citation>
    <scope>NUCLEOTIDE SEQUENCE [LARGE SCALE GENOMIC DNA]</scope>
    <source>
        <strain evidence="2 3">YN101</strain>
    </source>
</reference>
<dbReference type="RefSeq" id="WP_141197166.1">
    <property type="nucleotide sequence ID" value="NZ_CP041186.1"/>
</dbReference>
<feature type="region of interest" description="Disordered" evidence="1">
    <location>
        <begin position="183"/>
        <end position="239"/>
    </location>
</feature>
<organism evidence="2 3">
    <name type="scientific">Persicimonas caeni</name>
    <dbReference type="NCBI Taxonomy" id="2292766"/>
    <lineage>
        <taxon>Bacteria</taxon>
        <taxon>Deltaproteobacteria</taxon>
        <taxon>Bradymonadales</taxon>
        <taxon>Bradymonadaceae</taxon>
        <taxon>Persicimonas</taxon>
    </lineage>
</organism>
<dbReference type="Proteomes" id="UP000315995">
    <property type="component" value="Chromosome"/>
</dbReference>
<evidence type="ECO:0000313" key="2">
    <source>
        <dbReference type="EMBL" id="QDG50674.1"/>
    </source>
</evidence>